<gene>
    <name evidence="2" type="ORF">AALO_G00186580</name>
</gene>
<evidence type="ECO:0000256" key="1">
    <source>
        <dbReference type="SAM" id="MobiDB-lite"/>
    </source>
</evidence>
<accession>A0AAV6G941</accession>
<feature type="region of interest" description="Disordered" evidence="1">
    <location>
        <begin position="1"/>
        <end position="25"/>
    </location>
</feature>
<proteinExistence type="predicted"/>
<sequence length="101" mass="11434">MCRPHTTTDAIFTGGDPTDRDQHNSYPVLTNAPPAFRLDAPDQPRTLSPARCSSACSYCLLPRLVFYVHWNTGWRVSPLGSIELFYPFILDNQPLELPFHT</sequence>
<dbReference type="Proteomes" id="UP000823561">
    <property type="component" value="Chromosome 14"/>
</dbReference>
<keyword evidence="3" id="KW-1185">Reference proteome</keyword>
<feature type="compositionally biased region" description="Polar residues" evidence="1">
    <location>
        <begin position="1"/>
        <end position="10"/>
    </location>
</feature>
<reference evidence="2" key="1">
    <citation type="submission" date="2020-10" db="EMBL/GenBank/DDBJ databases">
        <title>Chromosome-scale genome assembly of the Allis shad, Alosa alosa.</title>
        <authorList>
            <person name="Margot Z."/>
            <person name="Christophe K."/>
            <person name="Cabau C."/>
            <person name="Louis A."/>
            <person name="Berthelot C."/>
            <person name="Parey E."/>
            <person name="Roest Crollius H."/>
            <person name="Montfort J."/>
            <person name="Robinson-Rechavi M."/>
            <person name="Bucao C."/>
            <person name="Bouchez O."/>
            <person name="Gislard M."/>
            <person name="Lluch J."/>
            <person name="Milhes M."/>
            <person name="Lampietro C."/>
            <person name="Lopez Roques C."/>
            <person name="Donnadieu C."/>
            <person name="Braasch I."/>
            <person name="Desvignes T."/>
            <person name="Postlethwait J."/>
            <person name="Bobe J."/>
            <person name="Guiguen Y."/>
        </authorList>
    </citation>
    <scope>NUCLEOTIDE SEQUENCE</scope>
    <source>
        <strain evidence="2">M-15738</strain>
        <tissue evidence="2">Blood</tissue>
    </source>
</reference>
<comment type="caution">
    <text evidence="2">The sequence shown here is derived from an EMBL/GenBank/DDBJ whole genome shotgun (WGS) entry which is preliminary data.</text>
</comment>
<evidence type="ECO:0000313" key="3">
    <source>
        <dbReference type="Proteomes" id="UP000823561"/>
    </source>
</evidence>
<evidence type="ECO:0000313" key="2">
    <source>
        <dbReference type="EMBL" id="KAG5269917.1"/>
    </source>
</evidence>
<dbReference type="EMBL" id="JADWDJ010000014">
    <property type="protein sequence ID" value="KAG5269917.1"/>
    <property type="molecule type" value="Genomic_DNA"/>
</dbReference>
<protein>
    <submittedName>
        <fullName evidence="2">Uncharacterized protein</fullName>
    </submittedName>
</protein>
<name>A0AAV6G941_9TELE</name>
<dbReference type="AlphaFoldDB" id="A0AAV6G941"/>
<organism evidence="2 3">
    <name type="scientific">Alosa alosa</name>
    <name type="common">allis shad</name>
    <dbReference type="NCBI Taxonomy" id="278164"/>
    <lineage>
        <taxon>Eukaryota</taxon>
        <taxon>Metazoa</taxon>
        <taxon>Chordata</taxon>
        <taxon>Craniata</taxon>
        <taxon>Vertebrata</taxon>
        <taxon>Euteleostomi</taxon>
        <taxon>Actinopterygii</taxon>
        <taxon>Neopterygii</taxon>
        <taxon>Teleostei</taxon>
        <taxon>Clupei</taxon>
        <taxon>Clupeiformes</taxon>
        <taxon>Clupeoidei</taxon>
        <taxon>Clupeidae</taxon>
        <taxon>Alosa</taxon>
    </lineage>
</organism>